<dbReference type="Pfam" id="PF14072">
    <property type="entry name" value="DndB"/>
    <property type="match status" value="1"/>
</dbReference>
<dbReference type="Proteomes" id="UP000245634">
    <property type="component" value="Unassembled WGS sequence"/>
</dbReference>
<dbReference type="CDD" id="cd16414">
    <property type="entry name" value="dndB_like"/>
    <property type="match status" value="1"/>
</dbReference>
<proteinExistence type="predicted"/>
<accession>A0A316E111</accession>
<dbReference type="AlphaFoldDB" id="A0A316E111"/>
<reference evidence="1 2" key="1">
    <citation type="submission" date="2018-05" db="EMBL/GenBank/DDBJ databases">
        <title>Genomic Encyclopedia of Type Strains, Phase IV (KMG-IV): sequencing the most valuable type-strain genomes for metagenomic binning, comparative biology and taxonomic classification.</title>
        <authorList>
            <person name="Goeker M."/>
        </authorList>
    </citation>
    <scope>NUCLEOTIDE SEQUENCE [LARGE SCALE GENOMIC DNA]</scope>
    <source>
        <strain evidence="1 2">DSM 18773</strain>
    </source>
</reference>
<evidence type="ECO:0000313" key="2">
    <source>
        <dbReference type="Proteomes" id="UP000245634"/>
    </source>
</evidence>
<dbReference type="EMBL" id="QGGL01000001">
    <property type="protein sequence ID" value="PWK16500.1"/>
    <property type="molecule type" value="Genomic_DNA"/>
</dbReference>
<name>A0A316E111_9BACL</name>
<gene>
    <name evidence="1" type="ORF">C7459_101364</name>
</gene>
<dbReference type="OrthoDB" id="2514976at2"/>
<organism evidence="1 2">
    <name type="scientific">Tumebacillus permanentifrigoris</name>
    <dbReference type="NCBI Taxonomy" id="378543"/>
    <lineage>
        <taxon>Bacteria</taxon>
        <taxon>Bacillati</taxon>
        <taxon>Bacillota</taxon>
        <taxon>Bacilli</taxon>
        <taxon>Bacillales</taxon>
        <taxon>Alicyclobacillaceae</taxon>
        <taxon>Tumebacillus</taxon>
    </lineage>
</organism>
<sequence length="361" mass="42376">MSNTNIQGFVDSINNSDKKGMMTANMSVKEVFEVYELDDQVNRELSKTRIPSLVKYIEGWKDSIGIYFPALVFSYRGDFRSNFQNEHSQLHLGIDDKLTVLDGQHRIHAMVKYYSGEQDEKLREEFLQNHLTVQIYIGLTIDEEKTLFSDINSHAKRVHASLITQYDSRDPINVLVRHLYNGSPALQKAGIEMNKKLVLRPNNTYFCHVTRLKQIVTYLLFNKRTLQKKEEKYLECKHDKVLSFLVQLFDVFFRILPETPGDVNHYVLGHEAIQSAIAQFLFKKIIVLEDGQVGWKRNWEREVLSLQSVDWCIENPDWERWMVVSNALNGREHKEFPYPHIRGLLEYIESKASLRTQNRQY</sequence>
<dbReference type="NCBIfam" id="TIGR03187">
    <property type="entry name" value="DGQHR"/>
    <property type="match status" value="1"/>
</dbReference>
<keyword evidence="2" id="KW-1185">Reference proteome</keyword>
<dbReference type="RefSeq" id="WP_109685641.1">
    <property type="nucleotide sequence ID" value="NZ_QGGL01000001.1"/>
</dbReference>
<protein>
    <submittedName>
        <fullName evidence="1">DNA sulfur modification protein DndB</fullName>
    </submittedName>
</protein>
<comment type="caution">
    <text evidence="1">The sequence shown here is derived from an EMBL/GenBank/DDBJ whole genome shotgun (WGS) entry which is preliminary data.</text>
</comment>
<dbReference type="InterPro" id="IPR017601">
    <property type="entry name" value="DGQHR-contain_dom"/>
</dbReference>
<evidence type="ECO:0000313" key="1">
    <source>
        <dbReference type="EMBL" id="PWK16500.1"/>
    </source>
</evidence>
<dbReference type="InterPro" id="IPR017642">
    <property type="entry name" value="DNA_S_mod_DndB"/>
</dbReference>